<dbReference type="SUPFAM" id="SSF47413">
    <property type="entry name" value="lambda repressor-like DNA-binding domains"/>
    <property type="match status" value="1"/>
</dbReference>
<dbReference type="AlphaFoldDB" id="A0A426DLC6"/>
<dbReference type="CDD" id="cd19974">
    <property type="entry name" value="PBP1_LacI-like"/>
    <property type="match status" value="1"/>
</dbReference>
<evidence type="ECO:0000256" key="1">
    <source>
        <dbReference type="ARBA" id="ARBA00022491"/>
    </source>
</evidence>
<dbReference type="Pfam" id="PF13377">
    <property type="entry name" value="Peripla_BP_3"/>
    <property type="match status" value="1"/>
</dbReference>
<dbReference type="InterPro" id="IPR028082">
    <property type="entry name" value="Peripla_BP_I"/>
</dbReference>
<name>A0A426DLC6_9FIRM</name>
<dbReference type="SMART" id="SM00354">
    <property type="entry name" value="HTH_LACI"/>
    <property type="match status" value="1"/>
</dbReference>
<evidence type="ECO:0000313" key="6">
    <source>
        <dbReference type="EMBL" id="RRK33557.1"/>
    </source>
</evidence>
<dbReference type="EMBL" id="RHJS01000002">
    <property type="protein sequence ID" value="RRK33557.1"/>
    <property type="molecule type" value="Genomic_DNA"/>
</dbReference>
<evidence type="ECO:0000259" key="5">
    <source>
        <dbReference type="PROSITE" id="PS50932"/>
    </source>
</evidence>
<reference evidence="6" key="1">
    <citation type="submission" date="2018-10" db="EMBL/GenBank/DDBJ databases">
        <title>Schaedlerella arabinophila gen. nov. sp. nov., isolated from the mouse intestinal tract and comparative analysis with the genome of the closely related altered Schaedler flora strain ASF502.</title>
        <authorList>
            <person name="Miyake S."/>
            <person name="Soh M."/>
            <person name="Seedorf H."/>
        </authorList>
    </citation>
    <scope>NUCLEOTIDE SEQUENCE [LARGE SCALE GENOMIC DNA]</scope>
    <source>
        <strain evidence="6">DSM 106076</strain>
    </source>
</reference>
<evidence type="ECO:0000256" key="2">
    <source>
        <dbReference type="ARBA" id="ARBA00023015"/>
    </source>
</evidence>
<dbReference type="Pfam" id="PF00356">
    <property type="entry name" value="LacI"/>
    <property type="match status" value="1"/>
</dbReference>
<keyword evidence="2" id="KW-0805">Transcription regulation</keyword>
<protein>
    <submittedName>
        <fullName evidence="6">LacI family transcriptional regulator</fullName>
    </submittedName>
</protein>
<dbReference type="InterPro" id="IPR010982">
    <property type="entry name" value="Lambda_DNA-bd_dom_sf"/>
</dbReference>
<dbReference type="CDD" id="cd01392">
    <property type="entry name" value="HTH_LacI"/>
    <property type="match status" value="1"/>
</dbReference>
<dbReference type="PANTHER" id="PTHR30146">
    <property type="entry name" value="LACI-RELATED TRANSCRIPTIONAL REPRESSOR"/>
    <property type="match status" value="1"/>
</dbReference>
<dbReference type="PROSITE" id="PS50932">
    <property type="entry name" value="HTH_LACI_2"/>
    <property type="match status" value="1"/>
</dbReference>
<feature type="domain" description="HTH lacI-type" evidence="5">
    <location>
        <begin position="5"/>
        <end position="59"/>
    </location>
</feature>
<dbReference type="GO" id="GO:0000976">
    <property type="term" value="F:transcription cis-regulatory region binding"/>
    <property type="evidence" value="ECO:0007669"/>
    <property type="project" value="TreeGrafter"/>
</dbReference>
<keyword evidence="7" id="KW-1185">Reference proteome</keyword>
<organism evidence="6 7">
    <name type="scientific">Schaedlerella arabinosiphila</name>
    <dbReference type="NCBI Taxonomy" id="2044587"/>
    <lineage>
        <taxon>Bacteria</taxon>
        <taxon>Bacillati</taxon>
        <taxon>Bacillota</taxon>
        <taxon>Clostridia</taxon>
        <taxon>Lachnospirales</taxon>
        <taxon>Lachnospiraceae</taxon>
        <taxon>Schaedlerella</taxon>
    </lineage>
</organism>
<dbReference type="PANTHER" id="PTHR30146:SF148">
    <property type="entry name" value="HTH-TYPE TRANSCRIPTIONAL REPRESSOR PURR-RELATED"/>
    <property type="match status" value="1"/>
</dbReference>
<evidence type="ECO:0000313" key="7">
    <source>
        <dbReference type="Proteomes" id="UP000274920"/>
    </source>
</evidence>
<dbReference type="SUPFAM" id="SSF53822">
    <property type="entry name" value="Periplasmic binding protein-like I"/>
    <property type="match status" value="1"/>
</dbReference>
<keyword evidence="1" id="KW-0678">Repressor</keyword>
<dbReference type="InterPro" id="IPR000843">
    <property type="entry name" value="HTH_LacI"/>
</dbReference>
<gene>
    <name evidence="6" type="ORF">EBB54_21040</name>
</gene>
<dbReference type="Gene3D" id="3.40.50.2300">
    <property type="match status" value="2"/>
</dbReference>
<evidence type="ECO:0000256" key="4">
    <source>
        <dbReference type="ARBA" id="ARBA00023163"/>
    </source>
</evidence>
<dbReference type="InterPro" id="IPR046335">
    <property type="entry name" value="LacI/GalR-like_sensor"/>
</dbReference>
<comment type="caution">
    <text evidence="6">The sequence shown here is derived from an EMBL/GenBank/DDBJ whole genome shotgun (WGS) entry which is preliminary data.</text>
</comment>
<keyword evidence="3" id="KW-0238">DNA-binding</keyword>
<evidence type="ECO:0000256" key="3">
    <source>
        <dbReference type="ARBA" id="ARBA00023125"/>
    </source>
</evidence>
<dbReference type="GO" id="GO:0003700">
    <property type="term" value="F:DNA-binding transcription factor activity"/>
    <property type="evidence" value="ECO:0007669"/>
    <property type="project" value="TreeGrafter"/>
</dbReference>
<keyword evidence="4" id="KW-0804">Transcription</keyword>
<dbReference type="RefSeq" id="WP_016298580.1">
    <property type="nucleotide sequence ID" value="NZ_RHJS01000002.1"/>
</dbReference>
<accession>A0A426DLC6</accession>
<dbReference type="Gene3D" id="1.10.260.40">
    <property type="entry name" value="lambda repressor-like DNA-binding domains"/>
    <property type="match status" value="1"/>
</dbReference>
<dbReference type="Proteomes" id="UP000274920">
    <property type="component" value="Unassembled WGS sequence"/>
</dbReference>
<sequence>MAKGVTLADIAAKVGVSNVAVSKALSGKPGVSEELRGRIKQVAEQMGYISGSSGRSAPAATGNIGVIMPENYYGYSVSFYGQLYEKVVRALYDNHYYGILELLKKEDEQENNTPKVLQDGKVDGLILVGQLGETYIDAIVSQSMLPVFFLDTYMPSIAFDTVISDGYYGTYLLTDYLIRRGHKRIGYVGNIDATSSIADRFWGYRKALRENGIDYREEWEISDRSKYGKTHDKILTEKGDLDAYVCNCDFTANILIQNLEDMGYSVPDDVSVVGFDDFLPIGMGMDPGRITSYSVDLERMAETCVTSLIKKIRHEKYVEGVQIITGRIVEKKTVQSRI</sequence>
<proteinExistence type="predicted"/>